<dbReference type="Proteomes" id="UP001596297">
    <property type="component" value="Unassembled WGS sequence"/>
</dbReference>
<name>A0ABW1YBU6_9DEIO</name>
<dbReference type="EMBL" id="JBHSWD010000001">
    <property type="protein sequence ID" value="MFC6591659.1"/>
    <property type="molecule type" value="Genomic_DNA"/>
</dbReference>
<gene>
    <name evidence="1" type="ORF">ACFP81_06300</name>
</gene>
<sequence>MTLEHSETDFAERYADYAAQGWLWPQVEGSPLLEFECGGHVLYLLDRCGPYHPREARVVVHGVLDMTRSAPVPPGQRWLESHRISGVCGCGEVLAAWPRLVAVDAGVPLVLGSLDSPLGLRPGDWLEFVTQPPLHGFVLGKSGAPET</sequence>
<organism evidence="1 2">
    <name type="scientific">Deinococcus lacus</name>
    <dbReference type="NCBI Taxonomy" id="392561"/>
    <lineage>
        <taxon>Bacteria</taxon>
        <taxon>Thermotogati</taxon>
        <taxon>Deinococcota</taxon>
        <taxon>Deinococci</taxon>
        <taxon>Deinococcales</taxon>
        <taxon>Deinococcaceae</taxon>
        <taxon>Deinococcus</taxon>
    </lineage>
</organism>
<proteinExistence type="predicted"/>
<comment type="caution">
    <text evidence="1">The sequence shown here is derived from an EMBL/GenBank/DDBJ whole genome shotgun (WGS) entry which is preliminary data.</text>
</comment>
<reference evidence="2" key="1">
    <citation type="journal article" date="2019" name="Int. J. Syst. Evol. Microbiol.">
        <title>The Global Catalogue of Microorganisms (GCM) 10K type strain sequencing project: providing services to taxonomists for standard genome sequencing and annotation.</title>
        <authorList>
            <consortium name="The Broad Institute Genomics Platform"/>
            <consortium name="The Broad Institute Genome Sequencing Center for Infectious Disease"/>
            <person name="Wu L."/>
            <person name="Ma J."/>
        </authorList>
    </citation>
    <scope>NUCLEOTIDE SEQUENCE [LARGE SCALE GENOMIC DNA]</scope>
    <source>
        <strain evidence="2">CGMCC 1.15772</strain>
    </source>
</reference>
<protein>
    <submittedName>
        <fullName evidence="1">Uncharacterized protein</fullName>
    </submittedName>
</protein>
<evidence type="ECO:0000313" key="2">
    <source>
        <dbReference type="Proteomes" id="UP001596297"/>
    </source>
</evidence>
<accession>A0ABW1YBU6</accession>
<evidence type="ECO:0000313" key="1">
    <source>
        <dbReference type="EMBL" id="MFC6591659.1"/>
    </source>
</evidence>
<keyword evidence="2" id="KW-1185">Reference proteome</keyword>
<dbReference type="RefSeq" id="WP_380082663.1">
    <property type="nucleotide sequence ID" value="NZ_JBHSWD010000001.1"/>
</dbReference>